<organism evidence="1 2">
    <name type="scientific">Oncorhynchus mykiss</name>
    <name type="common">Rainbow trout</name>
    <name type="synonym">Salmo gairdneri</name>
    <dbReference type="NCBI Taxonomy" id="8022"/>
    <lineage>
        <taxon>Eukaryota</taxon>
        <taxon>Metazoa</taxon>
        <taxon>Chordata</taxon>
        <taxon>Craniata</taxon>
        <taxon>Vertebrata</taxon>
        <taxon>Euteleostomi</taxon>
        <taxon>Actinopterygii</taxon>
        <taxon>Neopterygii</taxon>
        <taxon>Teleostei</taxon>
        <taxon>Protacanthopterygii</taxon>
        <taxon>Salmoniformes</taxon>
        <taxon>Salmonidae</taxon>
        <taxon>Salmoninae</taxon>
        <taxon>Oncorhynchus</taxon>
    </lineage>
</organism>
<evidence type="ECO:0000313" key="2">
    <source>
        <dbReference type="Proteomes" id="UP000193380"/>
    </source>
</evidence>
<evidence type="ECO:0000313" key="1">
    <source>
        <dbReference type="EMBL" id="CDQ68135.1"/>
    </source>
</evidence>
<proteinExistence type="predicted"/>
<dbReference type="Proteomes" id="UP000193380">
    <property type="component" value="Unassembled WGS sequence"/>
</dbReference>
<dbReference type="PaxDb" id="8022-A0A060WU64"/>
<protein>
    <submittedName>
        <fullName evidence="1">Uncharacterized protein</fullName>
    </submittedName>
</protein>
<gene>
    <name evidence="1" type="ORF">GSONMT00039772001</name>
</gene>
<reference evidence="1" key="2">
    <citation type="submission" date="2014-03" db="EMBL/GenBank/DDBJ databases">
        <authorList>
            <person name="Genoscope - CEA"/>
        </authorList>
    </citation>
    <scope>NUCLEOTIDE SEQUENCE</scope>
</reference>
<dbReference type="EMBL" id="FR904613">
    <property type="protein sequence ID" value="CDQ68135.1"/>
    <property type="molecule type" value="Genomic_DNA"/>
</dbReference>
<dbReference type="STRING" id="8022.A0A060WU64"/>
<sequence length="134" mass="15155">MMYFGRVVSSLKLLKPIAVAIARIEGDNTILSVLKYIKKREDFCLKPMLDPKYAGKSILSGAEINKAYGVITTVSRHLGLDAKLLSSLAMYTSKQGQWFYHIAACLAEFLELNFSFEQKDIDKSILIRWTKGFL</sequence>
<dbReference type="InterPro" id="IPR043129">
    <property type="entry name" value="ATPase_NBD"/>
</dbReference>
<reference evidence="1" key="1">
    <citation type="journal article" date="2014" name="Nat. Commun.">
        <title>The rainbow trout genome provides novel insights into evolution after whole-genome duplication in vertebrates.</title>
        <authorList>
            <person name="Berthelot C."/>
            <person name="Brunet F."/>
            <person name="Chalopin D."/>
            <person name="Juanchich A."/>
            <person name="Bernard M."/>
            <person name="Noel B."/>
            <person name="Bento P."/>
            <person name="Da Silva C."/>
            <person name="Labadie K."/>
            <person name="Alberti A."/>
            <person name="Aury J.M."/>
            <person name="Louis A."/>
            <person name="Dehais P."/>
            <person name="Bardou P."/>
            <person name="Montfort J."/>
            <person name="Klopp C."/>
            <person name="Cabau C."/>
            <person name="Gaspin C."/>
            <person name="Thorgaard G.H."/>
            <person name="Boussaha M."/>
            <person name="Quillet E."/>
            <person name="Guyomard R."/>
            <person name="Galiana D."/>
            <person name="Bobe J."/>
            <person name="Volff J.N."/>
            <person name="Genet C."/>
            <person name="Wincker P."/>
            <person name="Jaillon O."/>
            <person name="Roest Crollius H."/>
            <person name="Guiguen Y."/>
        </authorList>
    </citation>
    <scope>NUCLEOTIDE SEQUENCE [LARGE SCALE GENOMIC DNA]</scope>
</reference>
<accession>A0A060WU64</accession>
<dbReference type="SUPFAM" id="SSF53067">
    <property type="entry name" value="Actin-like ATPase domain"/>
    <property type="match status" value="1"/>
</dbReference>
<name>A0A060WU64_ONCMY</name>
<dbReference type="AlphaFoldDB" id="A0A060WU64"/>